<dbReference type="AlphaFoldDB" id="W7TJI3"/>
<gene>
    <name evidence="2" type="ORF">Naga_100336g2</name>
</gene>
<dbReference type="InterPro" id="IPR015421">
    <property type="entry name" value="PyrdxlP-dep_Trfase_major"/>
</dbReference>
<comment type="caution">
    <text evidence="2">The sequence shown here is derived from an EMBL/GenBank/DDBJ whole genome shotgun (WGS) entry which is preliminary data.</text>
</comment>
<evidence type="ECO:0000259" key="1">
    <source>
        <dbReference type="Pfam" id="PF00155"/>
    </source>
</evidence>
<dbReference type="Pfam" id="PF00155">
    <property type="entry name" value="Aminotran_1_2"/>
    <property type="match status" value="1"/>
</dbReference>
<dbReference type="EMBL" id="AZIL01003045">
    <property type="protein sequence ID" value="EWM20466.1"/>
    <property type="molecule type" value="Genomic_DNA"/>
</dbReference>
<reference evidence="2 3" key="1">
    <citation type="journal article" date="2014" name="Mol. Plant">
        <title>Chromosome Scale Genome Assembly and Transcriptome Profiling of Nannochloropsis gaditana in Nitrogen Depletion.</title>
        <authorList>
            <person name="Corteggiani Carpinelli E."/>
            <person name="Telatin A."/>
            <person name="Vitulo N."/>
            <person name="Forcato C."/>
            <person name="D'Angelo M."/>
            <person name="Schiavon R."/>
            <person name="Vezzi A."/>
            <person name="Giacometti G.M."/>
            <person name="Morosinotto T."/>
            <person name="Valle G."/>
        </authorList>
    </citation>
    <scope>NUCLEOTIDE SEQUENCE [LARGE SCALE GENOMIC DNA]</scope>
    <source>
        <strain evidence="2 3">B-31</strain>
    </source>
</reference>
<name>W7TJI3_9STRA</name>
<dbReference type="Proteomes" id="UP000019335">
    <property type="component" value="Unassembled WGS sequence"/>
</dbReference>
<evidence type="ECO:0000313" key="2">
    <source>
        <dbReference type="EMBL" id="EWM20466.1"/>
    </source>
</evidence>
<keyword evidence="3" id="KW-1185">Reference proteome</keyword>
<evidence type="ECO:0000313" key="3">
    <source>
        <dbReference type="Proteomes" id="UP000019335"/>
    </source>
</evidence>
<dbReference type="InterPro" id="IPR015422">
    <property type="entry name" value="PyrdxlP-dep_Trfase_small"/>
</dbReference>
<accession>W7TJI3</accession>
<feature type="domain" description="Aminotransferase class I/classII large" evidence="1">
    <location>
        <begin position="44"/>
        <end position="352"/>
    </location>
</feature>
<dbReference type="OrthoDB" id="2108at2759"/>
<dbReference type="InterPro" id="IPR015424">
    <property type="entry name" value="PyrdxlP-dep_Trfase"/>
</dbReference>
<sequence length="402" mass="44688">MASEGMTTHNQGRWDRITQTYHGGQDWRNIGNFIEDFSVTTNGLGTPASALEAARRAVDEISHYPPADFEPALTDLASFLWPEEGNIYKPLLLLGNGASELIDLVIRQAKPGKWRPGNTVTQYKEYERSAKAAGFTTTDAGDASASLLCMVNPTNPTGDYMSVEAVKAYIEGTSAPGSTVIVDESMQPWIGPHWRQDSLIHQREWVARISAEKGVHVWVMTSWTKIWSCTGIRLGSVVAPNPEALLELKAKQVPWSVNCVALAFLSSVVHDEAYLASTWELTPQWNKALRAELSIHFPSWTVHGEVYLSWVWVDTHDVDTTAEAVRLASAAGTPVRSAGPGYNMPTFFRIAVRDPKVTSILIVRTEKLRRKINKISIFALRKRRKSRMVSSNLVITTRTLII</sequence>
<proteinExistence type="predicted"/>
<protein>
    <submittedName>
        <fullName evidence="2">Threonine-phosphate decarboxylase</fullName>
    </submittedName>
</protein>
<organism evidence="2 3">
    <name type="scientific">Nannochloropsis gaditana</name>
    <dbReference type="NCBI Taxonomy" id="72520"/>
    <lineage>
        <taxon>Eukaryota</taxon>
        <taxon>Sar</taxon>
        <taxon>Stramenopiles</taxon>
        <taxon>Ochrophyta</taxon>
        <taxon>Eustigmatophyceae</taxon>
        <taxon>Eustigmatales</taxon>
        <taxon>Monodopsidaceae</taxon>
        <taxon>Nannochloropsis</taxon>
    </lineage>
</organism>
<dbReference type="Gene3D" id="3.90.1150.10">
    <property type="entry name" value="Aspartate Aminotransferase, domain 1"/>
    <property type="match status" value="1"/>
</dbReference>
<dbReference type="CDD" id="cd00609">
    <property type="entry name" value="AAT_like"/>
    <property type="match status" value="1"/>
</dbReference>
<dbReference type="GO" id="GO:0030170">
    <property type="term" value="F:pyridoxal phosphate binding"/>
    <property type="evidence" value="ECO:0007669"/>
    <property type="project" value="InterPro"/>
</dbReference>
<dbReference type="InterPro" id="IPR004839">
    <property type="entry name" value="Aminotransferase_I/II_large"/>
</dbReference>
<dbReference type="PANTHER" id="PTHR43799:SF1">
    <property type="entry name" value="ASPARTATE AMINOTRANSFERASE"/>
    <property type="match status" value="1"/>
</dbReference>
<dbReference type="SUPFAM" id="SSF53383">
    <property type="entry name" value="PLP-dependent transferases"/>
    <property type="match status" value="1"/>
</dbReference>
<dbReference type="PANTHER" id="PTHR43799">
    <property type="entry name" value="AMINOTRANSFERASE, PUTATIVE-RELATED"/>
    <property type="match status" value="1"/>
</dbReference>
<dbReference type="Gene3D" id="3.40.640.10">
    <property type="entry name" value="Type I PLP-dependent aspartate aminotransferase-like (Major domain)"/>
    <property type="match status" value="1"/>
</dbReference>